<evidence type="ECO:0000256" key="3">
    <source>
        <dbReference type="ARBA" id="ARBA00022606"/>
    </source>
</evidence>
<evidence type="ECO:0000256" key="6">
    <source>
        <dbReference type="ARBA" id="ARBA00022989"/>
    </source>
</evidence>
<comment type="subcellular location">
    <subcellularLocation>
        <location evidence="1">Cell membrane</location>
        <topology evidence="1">Multi-pass membrane protein</topology>
    </subcellularLocation>
</comment>
<evidence type="ECO:0000256" key="2">
    <source>
        <dbReference type="ARBA" id="ARBA00022475"/>
    </source>
</evidence>
<dbReference type="GO" id="GO:0005549">
    <property type="term" value="F:odorant binding"/>
    <property type="evidence" value="ECO:0007669"/>
    <property type="project" value="InterPro"/>
</dbReference>
<dbReference type="PANTHER" id="PTHR21137:SF35">
    <property type="entry name" value="ODORANT RECEPTOR 19A-RELATED"/>
    <property type="match status" value="1"/>
</dbReference>
<evidence type="ECO:0000256" key="9">
    <source>
        <dbReference type="ARBA" id="ARBA00023224"/>
    </source>
</evidence>
<dbReference type="EMBL" id="APCN01003370">
    <property type="status" value="NOT_ANNOTATED_CDS"/>
    <property type="molecule type" value="Genomic_DNA"/>
</dbReference>
<sequence length="421" mass="48685">MVKFFRCCKARVSPELLSKNNEKPEAFLPSLRMILFIFRMFYAWPDEQSLAPNALWWYRAKGVLFRTFFIYLSAAAQLAYNFTVTSREELFAGMFVLLTQLVLILKMEFFYKNVSKIQQLIRRLHGKQYRQSGNAEEDMPLVSARKKSTIFWTLYFMFSVGLATEWLVISLSLTTLIVPVWPVVDHTTPYWVYLMVILHQYVAIALNASFNISWDSFVAALLALTNAHLHRLQIQLMKDAKRRMIAVSSLDDNARSVQIKSDADEVYNELLQCIIFHQEVTGFLREVLDLFSGPLLAQLYCSVFILCITEFRLLTDVNTMADTVQAVIYLLCLVIQVAQYCYFGNEINYMAQKVHRATAFVNYPDMNIKCRKLLIAFQQITAVGIKCSAKYVFTIQLSMETFVTILKTSYSYLAVLRSMTD</sequence>
<keyword evidence="5" id="KW-0552">Olfaction</keyword>
<evidence type="ECO:0000313" key="10">
    <source>
        <dbReference type="EnsemblMetazoa" id="AARA009446-PA"/>
    </source>
</evidence>
<evidence type="ECO:0000256" key="4">
    <source>
        <dbReference type="ARBA" id="ARBA00022692"/>
    </source>
</evidence>
<keyword evidence="4" id="KW-0812">Transmembrane</keyword>
<protein>
    <submittedName>
        <fullName evidence="10">Uncharacterized protein</fullName>
    </submittedName>
</protein>
<dbReference type="VEuPathDB" id="VectorBase:AARA009446"/>
<dbReference type="AlphaFoldDB" id="A0A182I792"/>
<keyword evidence="6" id="KW-1133">Transmembrane helix</keyword>
<dbReference type="PANTHER" id="PTHR21137">
    <property type="entry name" value="ODORANT RECEPTOR"/>
    <property type="match status" value="1"/>
</dbReference>
<evidence type="ECO:0000256" key="8">
    <source>
        <dbReference type="ARBA" id="ARBA00023170"/>
    </source>
</evidence>
<dbReference type="Proteomes" id="UP000075840">
    <property type="component" value="Unassembled WGS sequence"/>
</dbReference>
<evidence type="ECO:0000313" key="11">
    <source>
        <dbReference type="Proteomes" id="UP000075840"/>
    </source>
</evidence>
<keyword evidence="9" id="KW-0807">Transducer</keyword>
<keyword evidence="8" id="KW-0675">Receptor</keyword>
<dbReference type="InterPro" id="IPR004117">
    <property type="entry name" value="7tm6_olfct_rcpt"/>
</dbReference>
<evidence type="ECO:0000256" key="5">
    <source>
        <dbReference type="ARBA" id="ARBA00022725"/>
    </source>
</evidence>
<accession>A0A182I792</accession>
<dbReference type="GO" id="GO:0004984">
    <property type="term" value="F:olfactory receptor activity"/>
    <property type="evidence" value="ECO:0007669"/>
    <property type="project" value="InterPro"/>
</dbReference>
<proteinExistence type="predicted"/>
<keyword evidence="7" id="KW-0472">Membrane</keyword>
<evidence type="ECO:0000256" key="7">
    <source>
        <dbReference type="ARBA" id="ARBA00023136"/>
    </source>
</evidence>
<organism evidence="10 11">
    <name type="scientific">Anopheles arabiensis</name>
    <name type="common">Mosquito</name>
    <dbReference type="NCBI Taxonomy" id="7173"/>
    <lineage>
        <taxon>Eukaryota</taxon>
        <taxon>Metazoa</taxon>
        <taxon>Ecdysozoa</taxon>
        <taxon>Arthropoda</taxon>
        <taxon>Hexapoda</taxon>
        <taxon>Insecta</taxon>
        <taxon>Pterygota</taxon>
        <taxon>Neoptera</taxon>
        <taxon>Endopterygota</taxon>
        <taxon>Diptera</taxon>
        <taxon>Nematocera</taxon>
        <taxon>Culicoidea</taxon>
        <taxon>Culicidae</taxon>
        <taxon>Anophelinae</taxon>
        <taxon>Anopheles</taxon>
    </lineage>
</organism>
<keyword evidence="11" id="KW-1185">Reference proteome</keyword>
<evidence type="ECO:0000256" key="1">
    <source>
        <dbReference type="ARBA" id="ARBA00004651"/>
    </source>
</evidence>
<keyword evidence="3" id="KW-0716">Sensory transduction</keyword>
<dbReference type="GO" id="GO:0005886">
    <property type="term" value="C:plasma membrane"/>
    <property type="evidence" value="ECO:0007669"/>
    <property type="project" value="UniProtKB-SubCell"/>
</dbReference>
<reference evidence="10" key="1">
    <citation type="submission" date="2022-08" db="UniProtKB">
        <authorList>
            <consortium name="EnsemblMetazoa"/>
        </authorList>
    </citation>
    <scope>IDENTIFICATION</scope>
    <source>
        <strain evidence="10">Dongola</strain>
    </source>
</reference>
<name>A0A182I792_ANOAR</name>
<dbReference type="GO" id="GO:0007165">
    <property type="term" value="P:signal transduction"/>
    <property type="evidence" value="ECO:0007669"/>
    <property type="project" value="UniProtKB-KW"/>
</dbReference>
<dbReference type="EnsemblMetazoa" id="AARA009446-RA">
    <property type="protein sequence ID" value="AARA009446-PA"/>
    <property type="gene ID" value="AARA009446"/>
</dbReference>
<keyword evidence="2" id="KW-1003">Cell membrane</keyword>
<dbReference type="VEuPathDB" id="VectorBase:AARA21_009453"/>
<dbReference type="Pfam" id="PF02949">
    <property type="entry name" value="7tm_6"/>
    <property type="match status" value="1"/>
</dbReference>